<keyword evidence="3" id="KW-1185">Reference proteome</keyword>
<evidence type="ECO:0000313" key="2">
    <source>
        <dbReference type="EMBL" id="KAJ4458002.1"/>
    </source>
</evidence>
<protein>
    <recommendedName>
        <fullName evidence="4">Secreted protein</fullName>
    </recommendedName>
</protein>
<reference evidence="2" key="1">
    <citation type="journal article" date="2022" name="bioRxiv">
        <title>Genomics of Preaxostyla Flagellates Illuminates Evolutionary Transitions and the Path Towards Mitochondrial Loss.</title>
        <authorList>
            <person name="Novak L.V.F."/>
            <person name="Treitli S.C."/>
            <person name="Pyrih J."/>
            <person name="Halakuc P."/>
            <person name="Pipaliya S.V."/>
            <person name="Vacek V."/>
            <person name="Brzon O."/>
            <person name="Soukal P."/>
            <person name="Eme L."/>
            <person name="Dacks J.B."/>
            <person name="Karnkowska A."/>
            <person name="Elias M."/>
            <person name="Hampl V."/>
        </authorList>
    </citation>
    <scope>NUCLEOTIDE SEQUENCE</scope>
    <source>
        <strain evidence="2">RCP-MX</strain>
    </source>
</reference>
<name>A0ABQ8UHX9_9EUKA</name>
<proteinExistence type="predicted"/>
<dbReference type="EMBL" id="JAPMOS010000036">
    <property type="protein sequence ID" value="KAJ4458002.1"/>
    <property type="molecule type" value="Genomic_DNA"/>
</dbReference>
<evidence type="ECO:0000256" key="1">
    <source>
        <dbReference type="SAM" id="SignalP"/>
    </source>
</evidence>
<feature type="chain" id="PRO_5046737286" description="Secreted protein" evidence="1">
    <location>
        <begin position="22"/>
        <end position="96"/>
    </location>
</feature>
<sequence>MGEPACYLATNFCLCLPWAFGWPCFTPPLCPTACVCCGAARRTLGDLDRPITGCRPMCFLCDPKEFNQDCTTACCACVLISAGATASVANTMANDH</sequence>
<comment type="caution">
    <text evidence="2">The sequence shown here is derived from an EMBL/GenBank/DDBJ whole genome shotgun (WGS) entry which is preliminary data.</text>
</comment>
<gene>
    <name evidence="2" type="ORF">PAPYR_6402</name>
</gene>
<organism evidence="2 3">
    <name type="scientific">Paratrimastix pyriformis</name>
    <dbReference type="NCBI Taxonomy" id="342808"/>
    <lineage>
        <taxon>Eukaryota</taxon>
        <taxon>Metamonada</taxon>
        <taxon>Preaxostyla</taxon>
        <taxon>Paratrimastigidae</taxon>
        <taxon>Paratrimastix</taxon>
    </lineage>
</organism>
<dbReference type="Proteomes" id="UP001141327">
    <property type="component" value="Unassembled WGS sequence"/>
</dbReference>
<keyword evidence="1" id="KW-0732">Signal</keyword>
<evidence type="ECO:0000313" key="3">
    <source>
        <dbReference type="Proteomes" id="UP001141327"/>
    </source>
</evidence>
<accession>A0ABQ8UHX9</accession>
<feature type="signal peptide" evidence="1">
    <location>
        <begin position="1"/>
        <end position="21"/>
    </location>
</feature>
<evidence type="ECO:0008006" key="4">
    <source>
        <dbReference type="Google" id="ProtNLM"/>
    </source>
</evidence>